<evidence type="ECO:0000313" key="1">
    <source>
        <dbReference type="EMBL" id="KOF69703.1"/>
    </source>
</evidence>
<proteinExistence type="predicted"/>
<sequence length="50" mass="5928">MWECRYNECSFTCILHGVDVLFNRRGVPAGWFFSSLCIFRFNVFQISTDN</sequence>
<accession>A0A0L8FYG0</accession>
<organism evidence="1">
    <name type="scientific">Octopus bimaculoides</name>
    <name type="common">California two-spotted octopus</name>
    <dbReference type="NCBI Taxonomy" id="37653"/>
    <lineage>
        <taxon>Eukaryota</taxon>
        <taxon>Metazoa</taxon>
        <taxon>Spiralia</taxon>
        <taxon>Lophotrochozoa</taxon>
        <taxon>Mollusca</taxon>
        <taxon>Cephalopoda</taxon>
        <taxon>Coleoidea</taxon>
        <taxon>Octopodiformes</taxon>
        <taxon>Octopoda</taxon>
        <taxon>Incirrata</taxon>
        <taxon>Octopodidae</taxon>
        <taxon>Octopus</taxon>
    </lineage>
</organism>
<dbReference type="AlphaFoldDB" id="A0A0L8FYG0"/>
<reference evidence="1" key="1">
    <citation type="submission" date="2015-07" db="EMBL/GenBank/DDBJ databases">
        <title>MeaNS - Measles Nucleotide Surveillance Program.</title>
        <authorList>
            <person name="Tran T."/>
            <person name="Druce J."/>
        </authorList>
    </citation>
    <scope>NUCLEOTIDE SEQUENCE</scope>
    <source>
        <strain evidence="1">UCB-OBI-ISO-001</strain>
        <tissue evidence="1">Gonad</tissue>
    </source>
</reference>
<protein>
    <submittedName>
        <fullName evidence="1">Uncharacterized protein</fullName>
    </submittedName>
</protein>
<gene>
    <name evidence="1" type="ORF">OCBIM_22004204mg</name>
</gene>
<dbReference type="EMBL" id="KQ425224">
    <property type="protein sequence ID" value="KOF69703.1"/>
    <property type="molecule type" value="Genomic_DNA"/>
</dbReference>
<name>A0A0L8FYG0_OCTBM</name>